<evidence type="ECO:0000313" key="3">
    <source>
        <dbReference type="EMBL" id="ODN43484.1"/>
    </source>
</evidence>
<sequence>MAIILGLFVIVIFCSISPLLRLSGQNSELITLVKNYFYALSFAIIPMLLTSTLQQYWLSEHHEKYIFFYSLARLAIGIAFNYLFIFGFSTWSGFGFSGLAIGVSVSSWLGFLLLFFITCYKRSTLTKYAFSRFKIQTHSFVLLLKTSLPIGLQMSLELLALMVGTLLIGRFGHSALAAWQIVNQYVLLFTMIPFGLSQATSILISENKNQTSGITQKAIILVTIFGMITALLYSIFPLFLATPYLSTHSANNLQNLSYYLIPFFQLMAIYQLLDSSRLILIGALRGHLATFSVFLIGIASFWLIALPISQCFIYYLKWHAFSIPLGFIIGLAFALILTIIQLNKKLRNYHATKSFVQE</sequence>
<dbReference type="InterPro" id="IPR002528">
    <property type="entry name" value="MATE_fam"/>
</dbReference>
<feature type="transmembrane region" description="Helical" evidence="2">
    <location>
        <begin position="256"/>
        <end position="273"/>
    </location>
</feature>
<evidence type="ECO:0000256" key="2">
    <source>
        <dbReference type="SAM" id="Phobius"/>
    </source>
</evidence>
<feature type="transmembrane region" description="Helical" evidence="2">
    <location>
        <begin position="218"/>
        <end position="236"/>
    </location>
</feature>
<organism evidence="3 4">
    <name type="scientific">Piscirickettsia litoralis</name>
    <dbReference type="NCBI Taxonomy" id="1891921"/>
    <lineage>
        <taxon>Bacteria</taxon>
        <taxon>Pseudomonadati</taxon>
        <taxon>Pseudomonadota</taxon>
        <taxon>Gammaproteobacteria</taxon>
        <taxon>Thiotrichales</taxon>
        <taxon>Piscirickettsiaceae</taxon>
        <taxon>Piscirickettsia</taxon>
    </lineage>
</organism>
<proteinExistence type="predicted"/>
<keyword evidence="4" id="KW-1185">Reference proteome</keyword>
<evidence type="ECO:0000256" key="1">
    <source>
        <dbReference type="ARBA" id="ARBA00022448"/>
    </source>
</evidence>
<dbReference type="RefSeq" id="WP_069313281.1">
    <property type="nucleotide sequence ID" value="NZ_MDTU01000001.1"/>
</dbReference>
<feature type="transmembrane region" description="Helical" evidence="2">
    <location>
        <begin position="37"/>
        <end position="58"/>
    </location>
</feature>
<dbReference type="Proteomes" id="UP000094329">
    <property type="component" value="Unassembled WGS sequence"/>
</dbReference>
<reference evidence="3 4" key="1">
    <citation type="submission" date="2016-08" db="EMBL/GenBank/DDBJ databases">
        <title>Draft genome sequence of Candidatus Piscirickettsia litoralis, from seawater.</title>
        <authorList>
            <person name="Wan X."/>
            <person name="Lee A.J."/>
            <person name="Hou S."/>
            <person name="Donachie S.P."/>
        </authorList>
    </citation>
    <scope>NUCLEOTIDE SEQUENCE [LARGE SCALE GENOMIC DNA]</scope>
    <source>
        <strain evidence="3 4">Y2</strain>
    </source>
</reference>
<feature type="transmembrane region" description="Helical" evidence="2">
    <location>
        <begin position="293"/>
        <end position="315"/>
    </location>
</feature>
<feature type="transmembrane region" description="Helical" evidence="2">
    <location>
        <begin position="65"/>
        <end position="88"/>
    </location>
</feature>
<accession>A0ABX3ABJ4</accession>
<dbReference type="PANTHER" id="PTHR43298:SF2">
    <property type="entry name" value="FMN_FAD EXPORTER YEEO-RELATED"/>
    <property type="match status" value="1"/>
</dbReference>
<keyword evidence="1" id="KW-0813">Transport</keyword>
<evidence type="ECO:0000313" key="4">
    <source>
        <dbReference type="Proteomes" id="UP000094329"/>
    </source>
</evidence>
<dbReference type="PANTHER" id="PTHR43298">
    <property type="entry name" value="MULTIDRUG RESISTANCE PROTEIN NORM-RELATED"/>
    <property type="match status" value="1"/>
</dbReference>
<keyword evidence="2" id="KW-0472">Membrane</keyword>
<dbReference type="Pfam" id="PF01554">
    <property type="entry name" value="MatE"/>
    <property type="match status" value="1"/>
</dbReference>
<gene>
    <name evidence="3" type="ORF">BGC07_11840</name>
</gene>
<feature type="transmembrane region" description="Helical" evidence="2">
    <location>
        <begin position="94"/>
        <end position="117"/>
    </location>
</feature>
<feature type="transmembrane region" description="Helical" evidence="2">
    <location>
        <begin position="321"/>
        <end position="340"/>
    </location>
</feature>
<name>A0ABX3ABJ4_9GAMM</name>
<keyword evidence="2" id="KW-1133">Transmembrane helix</keyword>
<evidence type="ECO:0008006" key="5">
    <source>
        <dbReference type="Google" id="ProtNLM"/>
    </source>
</evidence>
<dbReference type="InterPro" id="IPR050222">
    <property type="entry name" value="MATE_MdtK"/>
</dbReference>
<protein>
    <recommendedName>
        <fullName evidence="5">MATE family efflux transporter</fullName>
    </recommendedName>
</protein>
<feature type="transmembrane region" description="Helical" evidence="2">
    <location>
        <begin position="185"/>
        <end position="206"/>
    </location>
</feature>
<keyword evidence="2" id="KW-0812">Transmembrane</keyword>
<dbReference type="EMBL" id="MDTU01000001">
    <property type="protein sequence ID" value="ODN43484.1"/>
    <property type="molecule type" value="Genomic_DNA"/>
</dbReference>
<comment type="caution">
    <text evidence="3">The sequence shown here is derived from an EMBL/GenBank/DDBJ whole genome shotgun (WGS) entry which is preliminary data.</text>
</comment>